<dbReference type="AlphaFoldDB" id="A0A2L1WD47"/>
<dbReference type="EMBL" id="CP064946">
    <property type="protein sequence ID" value="QPH50982.1"/>
    <property type="molecule type" value="Genomic_DNA"/>
</dbReference>
<name>A0A2L1WD47_9PSED</name>
<proteinExistence type="predicted"/>
<organism evidence="1 2">
    <name type="scientific">Pseudomonas fulva</name>
    <dbReference type="NCBI Taxonomy" id="47880"/>
    <lineage>
        <taxon>Bacteria</taxon>
        <taxon>Pseudomonadati</taxon>
        <taxon>Pseudomonadota</taxon>
        <taxon>Gammaproteobacteria</taxon>
        <taxon>Pseudomonadales</taxon>
        <taxon>Pseudomonadaceae</taxon>
        <taxon>Pseudomonas</taxon>
    </lineage>
</organism>
<evidence type="ECO:0000313" key="2">
    <source>
        <dbReference type="Proteomes" id="UP000594430"/>
    </source>
</evidence>
<evidence type="ECO:0000313" key="1">
    <source>
        <dbReference type="EMBL" id="QPH50982.1"/>
    </source>
</evidence>
<gene>
    <name evidence="1" type="ORF">IZU98_09935</name>
</gene>
<protein>
    <submittedName>
        <fullName evidence="1">DUF1289 domain-containing protein</fullName>
    </submittedName>
</protein>
<dbReference type="GeneID" id="93442009"/>
<dbReference type="Pfam" id="PF06945">
    <property type="entry name" value="DUF1289"/>
    <property type="match status" value="1"/>
</dbReference>
<reference evidence="1 2" key="1">
    <citation type="submission" date="2020-11" db="EMBL/GenBank/DDBJ databases">
        <title>Pseudomonas fulva producing VIM-24.</title>
        <authorList>
            <person name="Liu S."/>
        </authorList>
    </citation>
    <scope>NUCLEOTIDE SEQUENCE [LARGE SCALE GENOMIC DNA]</scope>
    <source>
        <strain evidence="1 2">ZDHY414</strain>
    </source>
</reference>
<sequence length="61" mass="6875">MAKEIENPCVSSCKLKHEVCTGCGRSKEEIRGWRNMKRSEKKATVEKAAARLKKIKKKGKG</sequence>
<dbReference type="PANTHER" id="PTHR35175:SF2">
    <property type="entry name" value="DUF1289 DOMAIN-CONTAINING PROTEIN"/>
    <property type="match status" value="1"/>
</dbReference>
<dbReference type="PANTHER" id="PTHR35175">
    <property type="entry name" value="DUF1289 DOMAIN-CONTAINING PROTEIN"/>
    <property type="match status" value="1"/>
</dbReference>
<dbReference type="InterPro" id="IPR010710">
    <property type="entry name" value="DUF1289"/>
</dbReference>
<dbReference type="RefSeq" id="WP_023533540.1">
    <property type="nucleotide sequence ID" value="NZ_BQIN01000024.1"/>
</dbReference>
<dbReference type="Proteomes" id="UP000594430">
    <property type="component" value="Chromosome"/>
</dbReference>
<accession>A0A2L1WD47</accession>